<dbReference type="EMBL" id="CP119311">
    <property type="protein sequence ID" value="WEK36836.1"/>
    <property type="molecule type" value="Genomic_DNA"/>
</dbReference>
<evidence type="ECO:0000259" key="1">
    <source>
        <dbReference type="Pfam" id="PF10543"/>
    </source>
</evidence>
<protein>
    <submittedName>
        <fullName evidence="2">ORF6N domain-containing protein</fullName>
    </submittedName>
</protein>
<reference evidence="2" key="1">
    <citation type="submission" date="2023-03" db="EMBL/GenBank/DDBJ databases">
        <title>Andean soil-derived lignocellulolytic bacterial consortium as a source of novel taxa and putative plastic-active enzymes.</title>
        <authorList>
            <person name="Diaz-Garcia L."/>
            <person name="Chuvochina M."/>
            <person name="Feuerriegel G."/>
            <person name="Bunk B."/>
            <person name="Sproer C."/>
            <person name="Streit W.R."/>
            <person name="Rodriguez L.M."/>
            <person name="Overmann J."/>
            <person name="Jimenez D.J."/>
        </authorList>
    </citation>
    <scope>NUCLEOTIDE SEQUENCE</scope>
    <source>
        <strain evidence="2">MAG 7</strain>
    </source>
</reference>
<feature type="domain" description="KilA-N DNA-binding" evidence="1">
    <location>
        <begin position="8"/>
        <end position="92"/>
    </location>
</feature>
<organism evidence="2 3">
    <name type="scientific">Candidatus Pseudobacter hemicellulosilyticus</name>
    <dbReference type="NCBI Taxonomy" id="3121375"/>
    <lineage>
        <taxon>Bacteria</taxon>
        <taxon>Pseudomonadati</taxon>
        <taxon>Bacteroidota</taxon>
        <taxon>Chitinophagia</taxon>
        <taxon>Chitinophagales</taxon>
        <taxon>Chitinophagaceae</taxon>
        <taxon>Pseudobacter</taxon>
    </lineage>
</organism>
<gene>
    <name evidence="2" type="ORF">P0Y53_04915</name>
</gene>
<dbReference type="Pfam" id="PF10543">
    <property type="entry name" value="ORF6N"/>
    <property type="match status" value="1"/>
</dbReference>
<dbReference type="InterPro" id="IPR018873">
    <property type="entry name" value="KilA-N_DNA-bd_domain"/>
</dbReference>
<dbReference type="AlphaFoldDB" id="A0AAJ5WRH6"/>
<proteinExistence type="predicted"/>
<sequence>MEQAILLSKIFTIRGARIMLDVDIAGLYEVQTKTLNQAVKRNFDRFPSDFMFQLTQEEWSNLRSQFVTTSWGGSRYLPYAFTEHGITMLASVLKSEKAIKMNIAIVRAFIALREVGMHYHELAVKIKELEKEYNRQFADIYEALKILLEDKQQRGDFASRTRIGFKNEPD</sequence>
<name>A0AAJ5WRH6_9BACT</name>
<evidence type="ECO:0000313" key="2">
    <source>
        <dbReference type="EMBL" id="WEK36836.1"/>
    </source>
</evidence>
<dbReference type="Proteomes" id="UP001220610">
    <property type="component" value="Chromosome"/>
</dbReference>
<accession>A0AAJ5WRH6</accession>
<evidence type="ECO:0000313" key="3">
    <source>
        <dbReference type="Proteomes" id="UP001220610"/>
    </source>
</evidence>